<accession>A0A2K4ZGR0</accession>
<dbReference type="InterPro" id="IPR001387">
    <property type="entry name" value="Cro/C1-type_HTH"/>
</dbReference>
<dbReference type="Pfam" id="PF01381">
    <property type="entry name" value="HTH_3"/>
    <property type="match status" value="1"/>
</dbReference>
<reference evidence="2 3" key="1">
    <citation type="submission" date="2018-01" db="EMBL/GenBank/DDBJ databases">
        <authorList>
            <person name="Gaut B.S."/>
            <person name="Morton B.R."/>
            <person name="Clegg M.T."/>
            <person name="Duvall M.R."/>
        </authorList>
    </citation>
    <scope>NUCLEOTIDE SEQUENCE [LARGE SCALE GENOMIC DNA]</scope>
    <source>
        <strain evidence="2">GP69</strain>
    </source>
</reference>
<dbReference type="Proteomes" id="UP000236311">
    <property type="component" value="Unassembled WGS sequence"/>
</dbReference>
<gene>
    <name evidence="2" type="ORF">AMURIS_02368</name>
</gene>
<dbReference type="EMBL" id="OFSM01000011">
    <property type="protein sequence ID" value="SOY29647.1"/>
    <property type="molecule type" value="Genomic_DNA"/>
</dbReference>
<evidence type="ECO:0000259" key="1">
    <source>
        <dbReference type="Pfam" id="PF01381"/>
    </source>
</evidence>
<evidence type="ECO:0000313" key="3">
    <source>
        <dbReference type="Proteomes" id="UP000236311"/>
    </source>
</evidence>
<dbReference type="AlphaFoldDB" id="A0A2K4ZGR0"/>
<dbReference type="InterPro" id="IPR010982">
    <property type="entry name" value="Lambda_DNA-bd_dom_sf"/>
</dbReference>
<sequence length="64" mass="7498">MRTAGEIIEDILKKDGVSQSDLAKMMDTDRRAIYQLLRKFQDIKYSKFAEILDKLGYEITINKK</sequence>
<name>A0A2K4ZGR0_9FIRM</name>
<dbReference type="SUPFAM" id="SSF47413">
    <property type="entry name" value="lambda repressor-like DNA-binding domains"/>
    <property type="match status" value="1"/>
</dbReference>
<dbReference type="RefSeq" id="WP_103239745.1">
    <property type="nucleotide sequence ID" value="NZ_JANJZD010000010.1"/>
</dbReference>
<feature type="domain" description="HTH cro/C1-type" evidence="1">
    <location>
        <begin position="8"/>
        <end position="60"/>
    </location>
</feature>
<dbReference type="GO" id="GO:0003677">
    <property type="term" value="F:DNA binding"/>
    <property type="evidence" value="ECO:0007669"/>
    <property type="project" value="InterPro"/>
</dbReference>
<keyword evidence="3" id="KW-1185">Reference proteome</keyword>
<dbReference type="Gene3D" id="1.10.260.40">
    <property type="entry name" value="lambda repressor-like DNA-binding domains"/>
    <property type="match status" value="1"/>
</dbReference>
<protein>
    <submittedName>
        <fullName evidence="2">Helix-turn-helix domain protein</fullName>
    </submittedName>
</protein>
<proteinExistence type="predicted"/>
<evidence type="ECO:0000313" key="2">
    <source>
        <dbReference type="EMBL" id="SOY29647.1"/>
    </source>
</evidence>
<dbReference type="CDD" id="cd00093">
    <property type="entry name" value="HTH_XRE"/>
    <property type="match status" value="1"/>
</dbReference>
<organism evidence="2 3">
    <name type="scientific">Acetatifactor muris</name>
    <dbReference type="NCBI Taxonomy" id="879566"/>
    <lineage>
        <taxon>Bacteria</taxon>
        <taxon>Bacillati</taxon>
        <taxon>Bacillota</taxon>
        <taxon>Clostridia</taxon>
        <taxon>Lachnospirales</taxon>
        <taxon>Lachnospiraceae</taxon>
        <taxon>Acetatifactor</taxon>
    </lineage>
</organism>